<dbReference type="SUPFAM" id="SSF52540">
    <property type="entry name" value="P-loop containing nucleoside triphosphate hydrolases"/>
    <property type="match status" value="1"/>
</dbReference>
<dbReference type="InterPro" id="IPR027417">
    <property type="entry name" value="P-loop_NTPase"/>
</dbReference>
<keyword evidence="1" id="KW-0614">Plasmid</keyword>
<dbReference type="Gene3D" id="1.10.8.730">
    <property type="match status" value="1"/>
</dbReference>
<evidence type="ECO:0000313" key="1">
    <source>
        <dbReference type="EMBL" id="AKU62185.1"/>
    </source>
</evidence>
<proteinExistence type="predicted"/>
<geneLocation type="plasmid" evidence="1">
    <name>pPD1</name>
</geneLocation>
<dbReference type="EMBL" id="KT290268">
    <property type="protein sequence ID" value="AKU62185.1"/>
    <property type="molecule type" value="Genomic_DNA"/>
</dbReference>
<dbReference type="AlphaFoldDB" id="A0A0N7DIH6"/>
<reference evidence="1" key="1">
    <citation type="journal article" date="2015" name="Nature">
        <title>Bacteriocin production augments niche competition by enterococci in the mammalian gastrointestinal tract.</title>
        <authorList>
            <person name="Kommineni S."/>
            <person name="Bretl D.J."/>
            <person name="Lam V."/>
            <person name="Chakraborty R."/>
            <person name="Hayward M."/>
            <person name="Simpson P."/>
            <person name="Cao Y."/>
            <person name="Bousounis P."/>
            <person name="Kristich C.J."/>
            <person name="Salzman N.H."/>
        </authorList>
    </citation>
    <scope>NUCLEOTIDE SEQUENCE</scope>
    <source>
        <strain evidence="1">CK135</strain>
        <plasmid evidence="1">pPD1</plasmid>
    </source>
</reference>
<sequence length="744" mass="85743">MSENIEYATRRFKMGALSPMVREEQRHTLAVLENLDNTRLIDTVYLQVFAADEEELLEVGREIRQAQSADFRINTMTLTQKIKFLFRRYNPLAPLPTGVPYHGTDQQGRPEKAQKMVEKKGYDPLFIGSIQPMGGIRPHSSRELQINNGYIRTLNLTIYRPKNNPNFWGEQVFCMKHVLSTVSVHTIDVTNPLVEQSLNKSLGEYEDRVYSSKDRISRKKARKEYEKLDSTVENILEATDVLKEIHVRYVLSEPTIEALDEREQEVHRKLRKNQFQAACFLDEQERQFKASFISFKDGGRLIKRKGKEIKGTALAGSYAFNYSNHIDSDAPYSGFPLYGSGVVCLSTTHKDSLRKSYSSIIIGAQGFGKTTAAKKQLKQAIEYNNIHYGFYVSDETKRLTEALGGEYFDAGEVRLNPCQIYRSDIDAATKKTKEAQSLKTNLVKMRLVFGLAENIAFDSPLMTTAKRVFNDGYRAYMASHGLEESKITQYAAEQYPVYSDILDYAKQEYNKLKESFAKQSMYELINKLESFITESGTIFNQKSTFDFFDKKLVTFNMENLVKSDISTYNAQYYNLYTAAFSEAVRVGQREKYLFDRRQKRVDELIYSNITSDEFHNPIRTQNKELLKALDRYNREGRKLLIGQTYIFHDIADAFPDYNNGVMGEISQIVVNLFKLTTYRFLFKQDESSEELLRKVFGNQLSPYDIADIIGFEERDILLNIKGAKNIKFRYGLSDTEKKIFDGGL</sequence>
<organism evidence="1">
    <name type="scientific">Enterococcus faecalis</name>
    <name type="common">Streptococcus faecalis</name>
    <dbReference type="NCBI Taxonomy" id="1351"/>
    <lineage>
        <taxon>Bacteria</taxon>
        <taxon>Bacillati</taxon>
        <taxon>Bacillota</taxon>
        <taxon>Bacilli</taxon>
        <taxon>Lactobacillales</taxon>
        <taxon>Enterococcaceae</taxon>
        <taxon>Enterococcus</taxon>
    </lineage>
</organism>
<dbReference type="Gene3D" id="3.40.50.300">
    <property type="entry name" value="P-loop containing nucleotide triphosphate hydrolases"/>
    <property type="match status" value="1"/>
</dbReference>
<accession>A0A0N7DIH6</accession>
<gene>
    <name evidence="1" type="primary">ppd18</name>
</gene>
<name>A0A0N7DIH6_ENTFL</name>
<protein>
    <submittedName>
        <fullName evidence="1">Ppd18</fullName>
    </submittedName>
</protein>